<accession>A0ACA9LNC5</accession>
<dbReference type="Proteomes" id="UP000789860">
    <property type="component" value="Unassembled WGS sequence"/>
</dbReference>
<organism evidence="1 2">
    <name type="scientific">Scutellospora calospora</name>
    <dbReference type="NCBI Taxonomy" id="85575"/>
    <lineage>
        <taxon>Eukaryota</taxon>
        <taxon>Fungi</taxon>
        <taxon>Fungi incertae sedis</taxon>
        <taxon>Mucoromycota</taxon>
        <taxon>Glomeromycotina</taxon>
        <taxon>Glomeromycetes</taxon>
        <taxon>Diversisporales</taxon>
        <taxon>Gigasporaceae</taxon>
        <taxon>Scutellospora</taxon>
    </lineage>
</organism>
<name>A0ACA9LNC5_9GLOM</name>
<comment type="caution">
    <text evidence="1">The sequence shown here is derived from an EMBL/GenBank/DDBJ whole genome shotgun (WGS) entry which is preliminary data.</text>
</comment>
<proteinExistence type="predicted"/>
<keyword evidence="2" id="KW-1185">Reference proteome</keyword>
<protein>
    <submittedName>
        <fullName evidence="1">1652_t:CDS:1</fullName>
    </submittedName>
</protein>
<reference evidence="1" key="1">
    <citation type="submission" date="2021-06" db="EMBL/GenBank/DDBJ databases">
        <authorList>
            <person name="Kallberg Y."/>
            <person name="Tangrot J."/>
            <person name="Rosling A."/>
        </authorList>
    </citation>
    <scope>NUCLEOTIDE SEQUENCE</scope>
    <source>
        <strain evidence="1">AU212A</strain>
    </source>
</reference>
<evidence type="ECO:0000313" key="2">
    <source>
        <dbReference type="Proteomes" id="UP000789860"/>
    </source>
</evidence>
<feature type="non-terminal residue" evidence="1">
    <location>
        <position position="1"/>
    </location>
</feature>
<evidence type="ECO:0000313" key="1">
    <source>
        <dbReference type="EMBL" id="CAG8540993.1"/>
    </source>
</evidence>
<gene>
    <name evidence="1" type="ORF">SCALOS_LOCUS4843</name>
</gene>
<sequence>FSIVKMRSYTEQELKLAKEPLYMDSEVSPITYYYGYKHILRKEILSEPDKDPWRRLILVTSQEDYQQYRSTCKQKSEHGRKEHKEFLLFHVRSTLSKIHSNVILGNSAATG</sequence>
<dbReference type="EMBL" id="CAJVPM010007005">
    <property type="protein sequence ID" value="CAG8540993.1"/>
    <property type="molecule type" value="Genomic_DNA"/>
</dbReference>